<comment type="caution">
    <text evidence="10">The sequence shown here is derived from an EMBL/GenBank/DDBJ whole genome shotgun (WGS) entry which is preliminary data.</text>
</comment>
<dbReference type="PANTHER" id="PTHR13140">
    <property type="entry name" value="MYOSIN"/>
    <property type="match status" value="1"/>
</dbReference>
<keyword evidence="2" id="KW-0067">ATP-binding</keyword>
<dbReference type="Gene3D" id="3.30.70.1590">
    <property type="match status" value="1"/>
</dbReference>
<evidence type="ECO:0000256" key="8">
    <source>
        <dbReference type="SAM" id="MobiDB-lite"/>
    </source>
</evidence>
<protein>
    <recommendedName>
        <fullName evidence="9">Myosin motor domain-containing protein</fullName>
    </recommendedName>
</protein>
<keyword evidence="5 6" id="KW-0009">Actin-binding</keyword>
<dbReference type="GO" id="GO:0016020">
    <property type="term" value="C:membrane"/>
    <property type="evidence" value="ECO:0007669"/>
    <property type="project" value="TreeGrafter"/>
</dbReference>
<feature type="compositionally biased region" description="Low complexity" evidence="8">
    <location>
        <begin position="293"/>
        <end position="302"/>
    </location>
</feature>
<sequence length="517" mass="57914">DLGKTQTRYVRCIKPNASKVPHLVDKASTLEQLRCAGVVAAVTISRAAFPNRLTHTEARGRFECLREGKRKEGSTVGEMFSSILSGSEGFEIGKTRVYFKAGVLEKLEQKRLLAMGAYATRMGAAVRMHLARVEYESMKYAAIAVQSVGRMVVDRERFISMKSSSVIVQCLVRCRRSKRNLKDRRNYKASTAISSRWRAATQRRAFRTYVVASVAIQARARCRAQKARFLVQLAEAKEEAKMENQLKALKKKLADEEERRKQAEERAKDMELNGGGAGGGGGGGGRGEGRNQSVGSNGSSSSIDGFVDVSDSQQMLMDESGKMLDYLRKEVFKLRTTTSQLRTENERLKENNRRLLDANAAAGASFAALNQHAKQLSRSNGKYQNELQSRKTEERKLNTTIMELKEELKMQKATYIAEVHSRIQYSKILEIIARTVEEKCDDQLLVDEVNAIVEDCEKSYMRGPNGMSVDISRMKTPGRRKKRRTLLGFGSPKPEEGEEEGEGLIDGLTKGFRSFFE</sequence>
<dbReference type="AlphaFoldDB" id="A0A9W7ED29"/>
<evidence type="ECO:0000256" key="4">
    <source>
        <dbReference type="ARBA" id="ARBA00023175"/>
    </source>
</evidence>
<dbReference type="Gene3D" id="1.20.5.190">
    <property type="match status" value="1"/>
</dbReference>
<keyword evidence="1" id="KW-0547">Nucleotide-binding</keyword>
<evidence type="ECO:0000313" key="11">
    <source>
        <dbReference type="Proteomes" id="UP001165082"/>
    </source>
</evidence>
<dbReference type="SUPFAM" id="SSF52540">
    <property type="entry name" value="P-loop containing nucleoside triphosphate hydrolases"/>
    <property type="match status" value="1"/>
</dbReference>
<dbReference type="GO" id="GO:0005524">
    <property type="term" value="F:ATP binding"/>
    <property type="evidence" value="ECO:0007669"/>
    <property type="project" value="UniProtKB-KW"/>
</dbReference>
<evidence type="ECO:0000259" key="9">
    <source>
        <dbReference type="PROSITE" id="PS51456"/>
    </source>
</evidence>
<dbReference type="PROSITE" id="PS51456">
    <property type="entry name" value="MYOSIN_MOTOR"/>
    <property type="match status" value="1"/>
</dbReference>
<evidence type="ECO:0000313" key="10">
    <source>
        <dbReference type="EMBL" id="GMH73595.1"/>
    </source>
</evidence>
<evidence type="ECO:0000256" key="7">
    <source>
        <dbReference type="SAM" id="Coils"/>
    </source>
</evidence>
<keyword evidence="11" id="KW-1185">Reference proteome</keyword>
<dbReference type="InterPro" id="IPR027417">
    <property type="entry name" value="P-loop_NTPase"/>
</dbReference>
<accession>A0A9W7ED29</accession>
<comment type="similarity">
    <text evidence="6">Belongs to the TRAFAC class myosin-kinesin ATPase superfamily. Myosin family.</text>
</comment>
<dbReference type="Pfam" id="PF00063">
    <property type="entry name" value="Myosin_head"/>
    <property type="match status" value="1"/>
</dbReference>
<dbReference type="InterPro" id="IPR001609">
    <property type="entry name" value="Myosin_head_motor_dom-like"/>
</dbReference>
<dbReference type="GO" id="GO:0000146">
    <property type="term" value="F:microfilament motor activity"/>
    <property type="evidence" value="ECO:0007669"/>
    <property type="project" value="TreeGrafter"/>
</dbReference>
<evidence type="ECO:0000256" key="1">
    <source>
        <dbReference type="ARBA" id="ARBA00022741"/>
    </source>
</evidence>
<feature type="region of interest" description="Disordered" evidence="8">
    <location>
        <begin position="253"/>
        <end position="306"/>
    </location>
</feature>
<feature type="compositionally biased region" description="Basic and acidic residues" evidence="8">
    <location>
        <begin position="253"/>
        <end position="271"/>
    </location>
</feature>
<dbReference type="InterPro" id="IPR036961">
    <property type="entry name" value="Kinesin_motor_dom_sf"/>
</dbReference>
<gene>
    <name evidence="10" type="ORF">TrRE_jg9646</name>
</gene>
<dbReference type="EMBL" id="BRXZ01001537">
    <property type="protein sequence ID" value="GMH73595.1"/>
    <property type="molecule type" value="Genomic_DNA"/>
</dbReference>
<evidence type="ECO:0000256" key="3">
    <source>
        <dbReference type="ARBA" id="ARBA00023123"/>
    </source>
</evidence>
<keyword evidence="7" id="KW-0175">Coiled coil</keyword>
<evidence type="ECO:0000256" key="6">
    <source>
        <dbReference type="PROSITE-ProRule" id="PRU00782"/>
    </source>
</evidence>
<feature type="coiled-coil region" evidence="7">
    <location>
        <begin position="387"/>
        <end position="414"/>
    </location>
</feature>
<dbReference type="Gene3D" id="3.40.850.10">
    <property type="entry name" value="Kinesin motor domain"/>
    <property type="match status" value="1"/>
</dbReference>
<feature type="compositionally biased region" description="Gly residues" evidence="8">
    <location>
        <begin position="273"/>
        <end position="286"/>
    </location>
</feature>
<reference evidence="10" key="1">
    <citation type="submission" date="2022-07" db="EMBL/GenBank/DDBJ databases">
        <title>Genome analysis of Parmales, a sister group of diatoms, reveals the evolutionary specialization of diatoms from phago-mixotrophs to photoautotrophs.</title>
        <authorList>
            <person name="Ban H."/>
            <person name="Sato S."/>
            <person name="Yoshikawa S."/>
            <person name="Kazumasa Y."/>
            <person name="Nakamura Y."/>
            <person name="Ichinomiya M."/>
            <person name="Saitoh K."/>
            <person name="Sato N."/>
            <person name="Blanc-Mathieu R."/>
            <person name="Endo H."/>
            <person name="Kuwata A."/>
            <person name="Ogata H."/>
        </authorList>
    </citation>
    <scope>NUCLEOTIDE SEQUENCE</scope>
</reference>
<keyword evidence="4" id="KW-0505">Motor protein</keyword>
<dbReference type="GO" id="GO:0051015">
    <property type="term" value="F:actin filament binding"/>
    <property type="evidence" value="ECO:0007669"/>
    <property type="project" value="TreeGrafter"/>
</dbReference>
<organism evidence="10 11">
    <name type="scientific">Triparma retinervis</name>
    <dbReference type="NCBI Taxonomy" id="2557542"/>
    <lineage>
        <taxon>Eukaryota</taxon>
        <taxon>Sar</taxon>
        <taxon>Stramenopiles</taxon>
        <taxon>Ochrophyta</taxon>
        <taxon>Bolidophyceae</taxon>
        <taxon>Parmales</taxon>
        <taxon>Triparmaceae</taxon>
        <taxon>Triparma</taxon>
    </lineage>
</organism>
<dbReference type="GO" id="GO:0007015">
    <property type="term" value="P:actin filament organization"/>
    <property type="evidence" value="ECO:0007669"/>
    <property type="project" value="TreeGrafter"/>
</dbReference>
<proteinExistence type="inferred from homology"/>
<feature type="domain" description="Myosin motor" evidence="9">
    <location>
        <begin position="1"/>
        <end position="112"/>
    </location>
</feature>
<dbReference type="GO" id="GO:0016459">
    <property type="term" value="C:myosin complex"/>
    <property type="evidence" value="ECO:0007669"/>
    <property type="project" value="UniProtKB-KW"/>
</dbReference>
<evidence type="ECO:0000256" key="5">
    <source>
        <dbReference type="ARBA" id="ARBA00023203"/>
    </source>
</evidence>
<dbReference type="PANTHER" id="PTHR13140:SF706">
    <property type="entry name" value="DILUTE CLASS UNCONVENTIONAL MYOSIN, ISOFORM C"/>
    <property type="match status" value="1"/>
</dbReference>
<evidence type="ECO:0000256" key="2">
    <source>
        <dbReference type="ARBA" id="ARBA00022840"/>
    </source>
</evidence>
<dbReference type="GO" id="GO:0005737">
    <property type="term" value="C:cytoplasm"/>
    <property type="evidence" value="ECO:0007669"/>
    <property type="project" value="TreeGrafter"/>
</dbReference>
<dbReference type="Proteomes" id="UP001165082">
    <property type="component" value="Unassembled WGS sequence"/>
</dbReference>
<feature type="region of interest" description="Disordered" evidence="8">
    <location>
        <begin position="479"/>
        <end position="503"/>
    </location>
</feature>
<feature type="non-terminal residue" evidence="10">
    <location>
        <position position="1"/>
    </location>
</feature>
<keyword evidence="3 6" id="KW-0518">Myosin</keyword>
<dbReference type="OrthoDB" id="6108017at2759"/>
<comment type="caution">
    <text evidence="6">Lacks conserved residue(s) required for the propagation of feature annotation.</text>
</comment>
<name>A0A9W7ED29_9STRA</name>